<dbReference type="Gene3D" id="2.60.120.330">
    <property type="entry name" value="B-lactam Antibiotic, Isopenicillin N Synthase, Chain"/>
    <property type="match status" value="1"/>
</dbReference>
<dbReference type="PANTHER" id="PTHR47990">
    <property type="entry name" value="2-OXOGLUTARATE (2OG) AND FE(II)-DEPENDENT OXYGENASE SUPERFAMILY PROTEIN-RELATED"/>
    <property type="match status" value="1"/>
</dbReference>
<comment type="similarity">
    <text evidence="1">Belongs to the iron/ascorbate-dependent oxidoreductase family.</text>
</comment>
<feature type="signal peptide" evidence="2">
    <location>
        <begin position="1"/>
        <end position="21"/>
    </location>
</feature>
<evidence type="ECO:0000313" key="4">
    <source>
        <dbReference type="EMBL" id="CAD8966799.1"/>
    </source>
</evidence>
<dbReference type="SUPFAM" id="SSF51197">
    <property type="entry name" value="Clavaminate synthase-like"/>
    <property type="match status" value="1"/>
</dbReference>
<evidence type="ECO:0000256" key="2">
    <source>
        <dbReference type="SAM" id="SignalP"/>
    </source>
</evidence>
<dbReference type="InterPro" id="IPR027443">
    <property type="entry name" value="IPNS-like_sf"/>
</dbReference>
<dbReference type="EMBL" id="HBFX01030167">
    <property type="protein sequence ID" value="CAD8966799.1"/>
    <property type="molecule type" value="Transcribed_RNA"/>
</dbReference>
<dbReference type="PROSITE" id="PS51471">
    <property type="entry name" value="FE2OG_OXY"/>
    <property type="match status" value="1"/>
</dbReference>
<gene>
    <name evidence="4" type="ORF">HAND00432_LOCUS18173</name>
</gene>
<dbReference type="InterPro" id="IPR044861">
    <property type="entry name" value="IPNS-like_FE2OG_OXY"/>
</dbReference>
<evidence type="ECO:0000256" key="1">
    <source>
        <dbReference type="RuleBase" id="RU003682"/>
    </source>
</evidence>
<feature type="domain" description="Fe2OG dioxygenase" evidence="3">
    <location>
        <begin position="193"/>
        <end position="297"/>
    </location>
</feature>
<feature type="chain" id="PRO_5030159959" description="Fe2OG dioxygenase domain-containing protein" evidence="2">
    <location>
        <begin position="22"/>
        <end position="343"/>
    </location>
</feature>
<dbReference type="InterPro" id="IPR050231">
    <property type="entry name" value="Iron_ascorbate_oxido_reductase"/>
</dbReference>
<dbReference type="Pfam" id="PF03171">
    <property type="entry name" value="2OG-FeII_Oxy"/>
    <property type="match status" value="1"/>
</dbReference>
<keyword evidence="1" id="KW-0408">Iron</keyword>
<proteinExistence type="inferred from homology"/>
<dbReference type="InterPro" id="IPR005123">
    <property type="entry name" value="Oxoglu/Fe-dep_dioxygenase_dom"/>
</dbReference>
<keyword evidence="2" id="KW-0732">Signal</keyword>
<evidence type="ECO:0000259" key="3">
    <source>
        <dbReference type="PROSITE" id="PS51471"/>
    </source>
</evidence>
<sequence>MIPGLWGPHSASLVPVLLSFAFHPNPHTWPPPPSASCSPFFTPRGARKGLKMAAHDAADDWLPLVDFSSMSEEEAARKVVSGLQGSGFLYVKCQETLPGTYLDTVRQRLSDIFQPGGEVGAKFAAVVQKHAKDPKSHCMLEGGLAKYRGGEQADEVIVDYWQRLDALKVRVLEALARGLGLEKDHLSKRHVKGNDSLRLLHYPAQPGAGDGGLRCKEHSDYGTITLLLTDECKGLQVLREGAGWCDVPYKEGALVVNAGSLLKDWTGGAVKATLHRVVAPAEYVGRHRYSAALFVDPDEDVTLTDQGDADVRGMSVAEYIKWRSGEGDSVPFAAGEGQRAEGI</sequence>
<reference evidence="4" key="1">
    <citation type="submission" date="2021-01" db="EMBL/GenBank/DDBJ databases">
        <authorList>
            <person name="Corre E."/>
            <person name="Pelletier E."/>
            <person name="Niang G."/>
            <person name="Scheremetjew M."/>
            <person name="Finn R."/>
            <person name="Kale V."/>
            <person name="Holt S."/>
            <person name="Cochrane G."/>
            <person name="Meng A."/>
            <person name="Brown T."/>
            <person name="Cohen L."/>
        </authorList>
    </citation>
    <scope>NUCLEOTIDE SEQUENCE</scope>
    <source>
        <strain evidence="4">CCMP644</strain>
    </source>
</reference>
<dbReference type="GO" id="GO:0016491">
    <property type="term" value="F:oxidoreductase activity"/>
    <property type="evidence" value="ECO:0007669"/>
    <property type="project" value="UniProtKB-KW"/>
</dbReference>
<name>A0A6U2F670_HEMAN</name>
<keyword evidence="1" id="KW-0560">Oxidoreductase</keyword>
<protein>
    <recommendedName>
        <fullName evidence="3">Fe2OG dioxygenase domain-containing protein</fullName>
    </recommendedName>
</protein>
<dbReference type="AlphaFoldDB" id="A0A6U2F670"/>
<keyword evidence="1" id="KW-0479">Metal-binding</keyword>
<organism evidence="4">
    <name type="scientific">Hemiselmis andersenii</name>
    <name type="common">Cryptophyte alga</name>
    <dbReference type="NCBI Taxonomy" id="464988"/>
    <lineage>
        <taxon>Eukaryota</taxon>
        <taxon>Cryptophyceae</taxon>
        <taxon>Cryptomonadales</taxon>
        <taxon>Hemiselmidaceae</taxon>
        <taxon>Hemiselmis</taxon>
    </lineage>
</organism>
<accession>A0A6U2F670</accession>
<dbReference type="GO" id="GO:0046872">
    <property type="term" value="F:metal ion binding"/>
    <property type="evidence" value="ECO:0007669"/>
    <property type="project" value="UniProtKB-KW"/>
</dbReference>